<dbReference type="Gene3D" id="3.30.565.10">
    <property type="entry name" value="Histidine kinase-like ATPase, C-terminal domain"/>
    <property type="match status" value="1"/>
</dbReference>
<feature type="transmembrane region" description="Helical" evidence="4">
    <location>
        <begin position="61"/>
        <end position="81"/>
    </location>
</feature>
<evidence type="ECO:0000313" key="6">
    <source>
        <dbReference type="EMBL" id="MFC4107107.1"/>
    </source>
</evidence>
<keyword evidence="7" id="KW-1185">Reference proteome</keyword>
<evidence type="ECO:0000259" key="5">
    <source>
        <dbReference type="Pfam" id="PF02518"/>
    </source>
</evidence>
<keyword evidence="4" id="KW-0812">Transmembrane</keyword>
<keyword evidence="4" id="KW-0472">Membrane</keyword>
<protein>
    <submittedName>
        <fullName evidence="6">Sensor histidine kinase</fullName>
    </submittedName>
</protein>
<proteinExistence type="predicted"/>
<feature type="transmembrane region" description="Helical" evidence="4">
    <location>
        <begin position="31"/>
        <end position="54"/>
    </location>
</feature>
<dbReference type="InterPro" id="IPR036890">
    <property type="entry name" value="HATPase_C_sf"/>
</dbReference>
<evidence type="ECO:0000256" key="1">
    <source>
        <dbReference type="ARBA" id="ARBA00022679"/>
    </source>
</evidence>
<dbReference type="PANTHER" id="PTHR24421">
    <property type="entry name" value="NITRATE/NITRITE SENSOR PROTEIN NARX-RELATED"/>
    <property type="match status" value="1"/>
</dbReference>
<dbReference type="Proteomes" id="UP001595868">
    <property type="component" value="Unassembled WGS sequence"/>
</dbReference>
<keyword evidence="4" id="KW-1133">Transmembrane helix</keyword>
<accession>A0ABV8KMC1</accession>
<evidence type="ECO:0000256" key="4">
    <source>
        <dbReference type="SAM" id="Phobius"/>
    </source>
</evidence>
<dbReference type="CDD" id="cd16917">
    <property type="entry name" value="HATPase_UhpB-NarQ-NarX-like"/>
    <property type="match status" value="1"/>
</dbReference>
<evidence type="ECO:0000256" key="2">
    <source>
        <dbReference type="ARBA" id="ARBA00022777"/>
    </source>
</evidence>
<organism evidence="6 7">
    <name type="scientific">Micromonospora zhanjiangensis</name>
    <dbReference type="NCBI Taxonomy" id="1522057"/>
    <lineage>
        <taxon>Bacteria</taxon>
        <taxon>Bacillati</taxon>
        <taxon>Actinomycetota</taxon>
        <taxon>Actinomycetes</taxon>
        <taxon>Micromonosporales</taxon>
        <taxon>Micromonosporaceae</taxon>
        <taxon>Micromonospora</taxon>
    </lineage>
</organism>
<keyword evidence="1" id="KW-0808">Transferase</keyword>
<dbReference type="RefSeq" id="WP_377545666.1">
    <property type="nucleotide sequence ID" value="NZ_JBHSBN010000008.1"/>
</dbReference>
<comment type="caution">
    <text evidence="6">The sequence shown here is derived from an EMBL/GenBank/DDBJ whole genome shotgun (WGS) entry which is preliminary data.</text>
</comment>
<dbReference type="EMBL" id="JBHSBN010000008">
    <property type="protein sequence ID" value="MFC4107107.1"/>
    <property type="molecule type" value="Genomic_DNA"/>
</dbReference>
<dbReference type="SUPFAM" id="SSF55874">
    <property type="entry name" value="ATPase domain of HSP90 chaperone/DNA topoisomerase II/histidine kinase"/>
    <property type="match status" value="1"/>
</dbReference>
<reference evidence="7" key="1">
    <citation type="journal article" date="2019" name="Int. J. Syst. Evol. Microbiol.">
        <title>The Global Catalogue of Microorganisms (GCM) 10K type strain sequencing project: providing services to taxonomists for standard genome sequencing and annotation.</title>
        <authorList>
            <consortium name="The Broad Institute Genomics Platform"/>
            <consortium name="The Broad Institute Genome Sequencing Center for Infectious Disease"/>
            <person name="Wu L."/>
            <person name="Ma J."/>
        </authorList>
    </citation>
    <scope>NUCLEOTIDE SEQUENCE [LARGE SCALE GENOMIC DNA]</scope>
    <source>
        <strain evidence="7">2902at01</strain>
    </source>
</reference>
<evidence type="ECO:0000313" key="7">
    <source>
        <dbReference type="Proteomes" id="UP001595868"/>
    </source>
</evidence>
<dbReference type="InterPro" id="IPR050482">
    <property type="entry name" value="Sensor_HK_TwoCompSys"/>
</dbReference>
<keyword evidence="3" id="KW-0902">Two-component regulatory system</keyword>
<evidence type="ECO:0000256" key="3">
    <source>
        <dbReference type="ARBA" id="ARBA00023012"/>
    </source>
</evidence>
<dbReference type="GO" id="GO:0016301">
    <property type="term" value="F:kinase activity"/>
    <property type="evidence" value="ECO:0007669"/>
    <property type="project" value="UniProtKB-KW"/>
</dbReference>
<dbReference type="InterPro" id="IPR003594">
    <property type="entry name" value="HATPase_dom"/>
</dbReference>
<name>A0ABV8KMC1_9ACTN</name>
<keyword evidence="2 6" id="KW-0418">Kinase</keyword>
<gene>
    <name evidence="6" type="ORF">ACFOX0_14370</name>
</gene>
<feature type="domain" description="Histidine kinase/HSP90-like ATPase" evidence="5">
    <location>
        <begin position="317"/>
        <end position="400"/>
    </location>
</feature>
<dbReference type="Pfam" id="PF02518">
    <property type="entry name" value="HATPase_c"/>
    <property type="match status" value="1"/>
</dbReference>
<sequence length="401" mass="41593">MLPDARPEAAPPAVPTTPAPDNPAGAALGRIVAVFPAVIRVTCGLAGACVALAVRTPPVHVPLLVVTVAVLTGWSLVFTRWTLRHGLTGRLVTVDVTLTVVTCLLMRHLVAAEVLPGEVSWVAILASTSVIVAQLGLPASRSIPTGLLVVGAYALGAHLAGADPEAVAHAGTLTVQTFSGAGLTYLARRGSRLADEAFAGFQRVSRQALLDRAAREAERQHNRDLHDTVLSTLTVVGLGAVTAGSAGLRERAHSDLRTLIELTGARSAGADRPTDVREPLADRVRTALDRLPRQPVVTDLDECAVPPAVADAITGSLAAALSNVERHAPGSAAGVRLRGGDGRVVVEVTDDGPGFDPGTVPTHRYGLRESIHGRMATVGGRAEVISAPGHGTRVRLVWPAR</sequence>